<dbReference type="KEGG" id="spl:Spea_2002"/>
<dbReference type="InterPro" id="IPR036953">
    <property type="entry name" value="GreA/GreB_C_sf"/>
</dbReference>
<accession>A8H435</accession>
<dbReference type="AlphaFoldDB" id="A8H435"/>
<evidence type="ECO:0000313" key="3">
    <source>
        <dbReference type="Proteomes" id="UP000002608"/>
    </source>
</evidence>
<organism evidence="2 3">
    <name type="scientific">Shewanella pealeana (strain ATCC 700345 / ANG-SQ1)</name>
    <dbReference type="NCBI Taxonomy" id="398579"/>
    <lineage>
        <taxon>Bacteria</taxon>
        <taxon>Pseudomonadati</taxon>
        <taxon>Pseudomonadota</taxon>
        <taxon>Gammaproteobacteria</taxon>
        <taxon>Alteromonadales</taxon>
        <taxon>Shewanellaceae</taxon>
        <taxon>Shewanella</taxon>
    </lineage>
</organism>
<evidence type="ECO:0000259" key="1">
    <source>
        <dbReference type="Pfam" id="PF01272"/>
    </source>
</evidence>
<feature type="domain" description="Transcription elongation factor GreA/GreB C-terminal" evidence="1">
    <location>
        <begin position="93"/>
        <end position="170"/>
    </location>
</feature>
<protein>
    <submittedName>
        <fullName evidence="2">GreA/GreB family elongation factor</fullName>
    </submittedName>
</protein>
<dbReference type="GO" id="GO:0032784">
    <property type="term" value="P:regulation of DNA-templated transcription elongation"/>
    <property type="evidence" value="ECO:0007669"/>
    <property type="project" value="InterPro"/>
</dbReference>
<dbReference type="Pfam" id="PF01272">
    <property type="entry name" value="GreA_GreB"/>
    <property type="match status" value="1"/>
</dbReference>
<dbReference type="SUPFAM" id="SSF54534">
    <property type="entry name" value="FKBP-like"/>
    <property type="match status" value="1"/>
</dbReference>
<keyword evidence="2" id="KW-0251">Elongation factor</keyword>
<dbReference type="eggNOG" id="COG0782">
    <property type="taxonomic scope" value="Bacteria"/>
</dbReference>
<dbReference type="Proteomes" id="UP000002608">
    <property type="component" value="Chromosome"/>
</dbReference>
<dbReference type="STRING" id="398579.Spea_2002"/>
<evidence type="ECO:0000313" key="2">
    <source>
        <dbReference type="EMBL" id="ABV87322.1"/>
    </source>
</evidence>
<proteinExistence type="predicted"/>
<dbReference type="Gene3D" id="3.10.50.30">
    <property type="entry name" value="Transcription elongation factor, GreA/GreB, C-terminal domain"/>
    <property type="match status" value="1"/>
</dbReference>
<dbReference type="OrthoDB" id="5293337at2"/>
<sequence>MLSINQFHQLIRLELDKALASATVAAKRAHETATDSESIAKSKYETFGLEASYLAHGQSVRVAQCQADIRAFEAMFTRLNSNSIIESKGTKEPKVELGRLVLLMDENGKNQYLFVGPGAGGLKIAYEHDSIMVVTLESPLGITMANKRQGDDFSLNVAGNKREYEIIEVK</sequence>
<dbReference type="HOGENOM" id="CLU_114442_0_0_6"/>
<dbReference type="InterPro" id="IPR001437">
    <property type="entry name" value="Tscrpt_elong_fac_GreA/B_C"/>
</dbReference>
<keyword evidence="3" id="KW-1185">Reference proteome</keyword>
<gene>
    <name evidence="2" type="ordered locus">Spea_2002</name>
</gene>
<reference evidence="2 3" key="1">
    <citation type="submission" date="2007-10" db="EMBL/GenBank/DDBJ databases">
        <title>Complete sequence of Shewanella pealeana ATCC 700345.</title>
        <authorList>
            <consortium name="US DOE Joint Genome Institute"/>
            <person name="Copeland A."/>
            <person name="Lucas S."/>
            <person name="Lapidus A."/>
            <person name="Barry K."/>
            <person name="Glavina del Rio T."/>
            <person name="Dalin E."/>
            <person name="Tice H."/>
            <person name="Pitluck S."/>
            <person name="Chertkov O."/>
            <person name="Brettin T."/>
            <person name="Bruce D."/>
            <person name="Detter J.C."/>
            <person name="Han C."/>
            <person name="Schmutz J."/>
            <person name="Larimer F."/>
            <person name="Land M."/>
            <person name="Hauser L."/>
            <person name="Kyrpides N."/>
            <person name="Kim E."/>
            <person name="Zhao J.-S.Z."/>
            <person name="Manno D."/>
            <person name="Hawari J."/>
            <person name="Richardson P."/>
        </authorList>
    </citation>
    <scope>NUCLEOTIDE SEQUENCE [LARGE SCALE GENOMIC DNA]</scope>
    <source>
        <strain evidence="3">ATCC 700345 / ANG-SQ1</strain>
    </source>
</reference>
<name>A8H435_SHEPA</name>
<dbReference type="RefSeq" id="WP_012155238.1">
    <property type="nucleotide sequence ID" value="NC_009901.1"/>
</dbReference>
<dbReference type="EMBL" id="CP000851">
    <property type="protein sequence ID" value="ABV87322.1"/>
    <property type="molecule type" value="Genomic_DNA"/>
</dbReference>
<dbReference type="GO" id="GO:0003677">
    <property type="term" value="F:DNA binding"/>
    <property type="evidence" value="ECO:0007669"/>
    <property type="project" value="InterPro"/>
</dbReference>
<dbReference type="GO" id="GO:0003746">
    <property type="term" value="F:translation elongation factor activity"/>
    <property type="evidence" value="ECO:0007669"/>
    <property type="project" value="UniProtKB-KW"/>
</dbReference>
<keyword evidence="2" id="KW-0648">Protein biosynthesis</keyword>